<dbReference type="InterPro" id="IPR024079">
    <property type="entry name" value="MetalloPept_cat_dom_sf"/>
</dbReference>
<dbReference type="Gene3D" id="3.40.390.10">
    <property type="entry name" value="Collagenase (Catalytic Domain)"/>
    <property type="match status" value="1"/>
</dbReference>
<dbReference type="GO" id="GO:0008237">
    <property type="term" value="F:metallopeptidase activity"/>
    <property type="evidence" value="ECO:0007669"/>
    <property type="project" value="InterPro"/>
</dbReference>
<evidence type="ECO:0008006" key="4">
    <source>
        <dbReference type="Google" id="ProtNLM"/>
    </source>
</evidence>
<protein>
    <recommendedName>
        <fullName evidence="4">Peptidase</fullName>
    </recommendedName>
</protein>
<dbReference type="Pfam" id="PF09471">
    <property type="entry name" value="Peptidase_M64"/>
    <property type="match status" value="1"/>
</dbReference>
<dbReference type="RefSeq" id="WP_086818074.1">
    <property type="nucleotide sequence ID" value="NZ_BJMM01000084.1"/>
</dbReference>
<dbReference type="OrthoDB" id="4523226at2"/>
<name>A0A4Y3R922_STRCI</name>
<evidence type="ECO:0000256" key="1">
    <source>
        <dbReference type="SAM" id="MobiDB-lite"/>
    </source>
</evidence>
<sequence>MPASSSRQLRPSGPSGSPSRRRRPALFGGLAGAVALVLCASGVLGGSGAAAAPAVPGQGESPGTAAATVDHVEHFDGSGPAGYRSGVPAAAPDRLVERRRPLAPVERRGDGRVSALQRTGPSAERLDIVLIGDGYTADQQEDFRQDAEAKWADVAAIEPFTSHTGQMNVWTVEAVSRDSGVSGDPAQDVVKDTALGTYFWCDGMERLLCADLTRVDSYARQAPAADIVIVVANSAKYGGAGYNRLTGYPFDGVSTLSSDHDSSSLIAVHEAAHSIGRLADEYDEGESGVYQGPEPEDVNISTYPAQEMADRGAKWHDWLGKPDPAGGSTGTFEGAGYYGQGLYRPTETSLMRDFSVREFNNPSRQGLVDGFERYTHGE</sequence>
<organism evidence="2 3">
    <name type="scientific">Streptomyces cacaoi</name>
    <dbReference type="NCBI Taxonomy" id="1898"/>
    <lineage>
        <taxon>Bacteria</taxon>
        <taxon>Bacillati</taxon>
        <taxon>Actinomycetota</taxon>
        <taxon>Actinomycetes</taxon>
        <taxon>Kitasatosporales</taxon>
        <taxon>Streptomycetaceae</taxon>
        <taxon>Streptomyces</taxon>
    </lineage>
</organism>
<reference evidence="2 3" key="1">
    <citation type="submission" date="2019-06" db="EMBL/GenBank/DDBJ databases">
        <title>Whole genome shotgun sequence of Streptomyces cacaoi subsp. cacaoi NBRC 12748.</title>
        <authorList>
            <person name="Hosoyama A."/>
            <person name="Uohara A."/>
            <person name="Ohji S."/>
            <person name="Ichikawa N."/>
        </authorList>
    </citation>
    <scope>NUCLEOTIDE SEQUENCE [LARGE SCALE GENOMIC DNA]</scope>
    <source>
        <strain evidence="2 3">NBRC 12748</strain>
    </source>
</reference>
<feature type="region of interest" description="Disordered" evidence="1">
    <location>
        <begin position="1"/>
        <end position="24"/>
    </location>
</feature>
<evidence type="ECO:0000313" key="3">
    <source>
        <dbReference type="Proteomes" id="UP000319210"/>
    </source>
</evidence>
<proteinExistence type="predicted"/>
<accession>A0A4Y3R922</accession>
<comment type="caution">
    <text evidence="2">The sequence shown here is derived from an EMBL/GenBank/DDBJ whole genome shotgun (WGS) entry which is preliminary data.</text>
</comment>
<dbReference type="InterPro" id="IPR019026">
    <property type="entry name" value="Peptidase_M64_IgA"/>
</dbReference>
<evidence type="ECO:0000313" key="2">
    <source>
        <dbReference type="EMBL" id="GEB54142.1"/>
    </source>
</evidence>
<feature type="compositionally biased region" description="Low complexity" evidence="1">
    <location>
        <begin position="1"/>
        <end position="18"/>
    </location>
</feature>
<dbReference type="Proteomes" id="UP000319210">
    <property type="component" value="Unassembled WGS sequence"/>
</dbReference>
<dbReference type="AlphaFoldDB" id="A0A4Y3R922"/>
<gene>
    <name evidence="2" type="ORF">SCA03_66930</name>
</gene>
<dbReference type="EMBL" id="BJMM01000084">
    <property type="protein sequence ID" value="GEB54142.1"/>
    <property type="molecule type" value="Genomic_DNA"/>
</dbReference>
<keyword evidence="3" id="KW-1185">Reference proteome</keyword>